<evidence type="ECO:0000313" key="6">
    <source>
        <dbReference type="Proteomes" id="UP000696280"/>
    </source>
</evidence>
<feature type="domain" description="Yeast cell wall synthesis Kre9/Knh1-like N-terminal" evidence="4">
    <location>
        <begin position="29"/>
        <end position="115"/>
    </location>
</feature>
<dbReference type="PANTHER" id="PTHR40633">
    <property type="entry name" value="MATRIX PROTEIN, PUTATIVE (AFU_ORTHOLOGUE AFUA_8G05410)-RELATED"/>
    <property type="match status" value="1"/>
</dbReference>
<name>A0A9N9PU73_9HELO</name>
<sequence>MQLSKLLLAFAFSATAYAQNPFTFPGDIGTISAGSPFNITWAPSPATVSVTIVLRQSLGDVNNLATIVTIAANLPNNGCYMWTPDAALPKGSGYAFQIVDDANKDLTTYSSQFTLDTPTTHGYKVPEVVPSPPVHPVATPEPTPMHPYGEAPPTKPYAEVPPVKPHAEVPPANTETKPYAAPQVTPEVTPTPVPESYPQVTPEVTPEVKPKDKPDHTPGYPLLPTTTGGPRLNRSTTAGTPLATATGAAAGLSVGKAGVLALGLGGLVALL</sequence>
<feature type="compositionally biased region" description="Low complexity" evidence="2">
    <location>
        <begin position="217"/>
        <end position="238"/>
    </location>
</feature>
<feature type="compositionally biased region" description="Basic and acidic residues" evidence="2">
    <location>
        <begin position="206"/>
        <end position="216"/>
    </location>
</feature>
<organism evidence="5 6">
    <name type="scientific">Hymenoscyphus fraxineus</name>
    <dbReference type="NCBI Taxonomy" id="746836"/>
    <lineage>
        <taxon>Eukaryota</taxon>
        <taxon>Fungi</taxon>
        <taxon>Dikarya</taxon>
        <taxon>Ascomycota</taxon>
        <taxon>Pezizomycotina</taxon>
        <taxon>Leotiomycetes</taxon>
        <taxon>Helotiales</taxon>
        <taxon>Helotiaceae</taxon>
        <taxon>Hymenoscyphus</taxon>
    </lineage>
</organism>
<feature type="region of interest" description="Disordered" evidence="2">
    <location>
        <begin position="166"/>
        <end position="238"/>
    </location>
</feature>
<proteinExistence type="predicted"/>
<evidence type="ECO:0000259" key="4">
    <source>
        <dbReference type="Pfam" id="PF10342"/>
    </source>
</evidence>
<evidence type="ECO:0000313" key="5">
    <source>
        <dbReference type="EMBL" id="CAG8959946.1"/>
    </source>
</evidence>
<dbReference type="Proteomes" id="UP000696280">
    <property type="component" value="Unassembled WGS sequence"/>
</dbReference>
<dbReference type="InterPro" id="IPR052982">
    <property type="entry name" value="SRP1/TIP1-like"/>
</dbReference>
<evidence type="ECO:0000256" key="3">
    <source>
        <dbReference type="SAM" id="SignalP"/>
    </source>
</evidence>
<dbReference type="PANTHER" id="PTHR40633:SF1">
    <property type="entry name" value="GPI ANCHORED SERINE-THREONINE RICH PROTEIN (AFU_ORTHOLOGUE AFUA_1G03630)"/>
    <property type="match status" value="1"/>
</dbReference>
<dbReference type="AlphaFoldDB" id="A0A9N9PU73"/>
<comment type="caution">
    <text evidence="5">The sequence shown here is derived from an EMBL/GenBank/DDBJ whole genome shotgun (WGS) entry which is preliminary data.</text>
</comment>
<feature type="chain" id="PRO_5040232700" description="Yeast cell wall synthesis Kre9/Knh1-like N-terminal domain-containing protein" evidence="3">
    <location>
        <begin position="19"/>
        <end position="271"/>
    </location>
</feature>
<reference evidence="5" key="1">
    <citation type="submission" date="2021-07" db="EMBL/GenBank/DDBJ databases">
        <authorList>
            <person name="Durling M."/>
        </authorList>
    </citation>
    <scope>NUCLEOTIDE SEQUENCE</scope>
</reference>
<keyword evidence="1 3" id="KW-0732">Signal</keyword>
<dbReference type="OrthoDB" id="2260257at2759"/>
<evidence type="ECO:0000256" key="1">
    <source>
        <dbReference type="ARBA" id="ARBA00022729"/>
    </source>
</evidence>
<accession>A0A9N9PU73</accession>
<protein>
    <recommendedName>
        <fullName evidence="4">Yeast cell wall synthesis Kre9/Knh1-like N-terminal domain-containing protein</fullName>
    </recommendedName>
</protein>
<dbReference type="InterPro" id="IPR018466">
    <property type="entry name" value="Kre9/Knh1-like_N"/>
</dbReference>
<dbReference type="EMBL" id="CAJVRL010000094">
    <property type="protein sequence ID" value="CAG8959946.1"/>
    <property type="molecule type" value="Genomic_DNA"/>
</dbReference>
<feature type="signal peptide" evidence="3">
    <location>
        <begin position="1"/>
        <end position="18"/>
    </location>
</feature>
<gene>
    <name evidence="5" type="ORF">HYFRA_00012663</name>
</gene>
<dbReference type="Pfam" id="PF10342">
    <property type="entry name" value="Kre9_KNH"/>
    <property type="match status" value="1"/>
</dbReference>
<keyword evidence="6" id="KW-1185">Reference proteome</keyword>
<evidence type="ECO:0000256" key="2">
    <source>
        <dbReference type="SAM" id="MobiDB-lite"/>
    </source>
</evidence>